<dbReference type="Gene3D" id="3.20.20.300">
    <property type="entry name" value="Glycoside hydrolase, family 3, N-terminal domain"/>
    <property type="match status" value="1"/>
</dbReference>
<keyword evidence="2 4" id="KW-0378">Hydrolase</keyword>
<dbReference type="InterPro" id="IPR036881">
    <property type="entry name" value="Glyco_hydro_3_C_sf"/>
</dbReference>
<dbReference type="SMART" id="SM01217">
    <property type="entry name" value="Fn3_like"/>
    <property type="match status" value="1"/>
</dbReference>
<dbReference type="GO" id="GO:0005975">
    <property type="term" value="P:carbohydrate metabolic process"/>
    <property type="evidence" value="ECO:0007669"/>
    <property type="project" value="InterPro"/>
</dbReference>
<dbReference type="InterPro" id="IPR001764">
    <property type="entry name" value="Glyco_hydro_3_N"/>
</dbReference>
<evidence type="ECO:0000256" key="2">
    <source>
        <dbReference type="ARBA" id="ARBA00022801"/>
    </source>
</evidence>
<organism evidence="4">
    <name type="scientific">uncultured bacterium contig00019</name>
    <dbReference type="NCBI Taxonomy" id="1181510"/>
    <lineage>
        <taxon>Bacteria</taxon>
        <taxon>environmental samples</taxon>
    </lineage>
</organism>
<dbReference type="InterPro" id="IPR013783">
    <property type="entry name" value="Ig-like_fold"/>
</dbReference>
<accession>A0A806JZZ4</accession>
<dbReference type="GO" id="GO:0008422">
    <property type="term" value="F:beta-glucosidase activity"/>
    <property type="evidence" value="ECO:0007669"/>
    <property type="project" value="UniProtKB-EC"/>
</dbReference>
<dbReference type="EMBL" id="JQ844216">
    <property type="protein sequence ID" value="AGS52902.1"/>
    <property type="molecule type" value="Genomic_DNA"/>
</dbReference>
<dbReference type="PANTHER" id="PTHR42715">
    <property type="entry name" value="BETA-GLUCOSIDASE"/>
    <property type="match status" value="1"/>
</dbReference>
<dbReference type="Gene3D" id="3.40.50.1700">
    <property type="entry name" value="Glycoside hydrolase family 3 C-terminal domain"/>
    <property type="match status" value="1"/>
</dbReference>
<evidence type="ECO:0000313" key="4">
    <source>
        <dbReference type="EMBL" id="AGS52902.1"/>
    </source>
</evidence>
<dbReference type="EC" id="3.2.1.21" evidence="4"/>
<feature type="domain" description="Fibronectin type III-like" evidence="3">
    <location>
        <begin position="125"/>
        <end position="198"/>
    </location>
</feature>
<evidence type="ECO:0000259" key="3">
    <source>
        <dbReference type="SMART" id="SM01217"/>
    </source>
</evidence>
<evidence type="ECO:0000256" key="1">
    <source>
        <dbReference type="ARBA" id="ARBA00005336"/>
    </source>
</evidence>
<dbReference type="Gene3D" id="2.60.40.10">
    <property type="entry name" value="Immunoglobulins"/>
    <property type="match status" value="1"/>
</dbReference>
<dbReference type="InterPro" id="IPR017853">
    <property type="entry name" value="GH"/>
</dbReference>
<proteinExistence type="inferred from homology"/>
<keyword evidence="4" id="KW-0326">Glycosidase</keyword>
<name>A0A806JZZ4_9BACT</name>
<sequence length="614" mass="67592">MNTWLRDNLASPAARNYLELQADGTWGVTGEDVYGRTDNFHYRNAPEGAGYFVNYSEGIYVGYKYFETRHDTDPGYNYYADVMFPFGHGLSYTAFDKNIMAMNESDGVITVRVSVTNTGNAAGKDVIQIYYNPPYTGAIEKSTVNLVSFRKTNIIAPGQTEYYSLTFNVEDMASYDYANNGCYVLERGPYEIMLRENAHVLIDSETYTVRNDIVYNDAGGGRTTDHQTAVNQFSGAYGNGDYLTRAWNANSRAFTGPRAEDFTASQEVLTAIAGNPIPTDAQLRLTSADMPPVGVNLGAVITLNDMSNVDYDDPKWNDFVSQLTLEELASLSGNGAWTISEIARLGVPLSRTPDGATSIGSSIYSGAIMGVDGNGVTYPIPVVIASTWNTEIAYIMGKSIAMEGKAIGFNGWYAPAMNTHRTPFSGRNFEYYSEDGFLAGMIAANVVEAVAEEGFITFIKHFALNDRETNCRSYLFTWSNEQAIREIYLKPFELAVKLGGSMGAMSSFNFIGATWAGAHEGLLTQVLRNEWGMKGLVITDAAIYPFQNPVAASYAGGNLHLDVMAAWNPLMASRIRLVEAANDNNHRIGMTRNLQRNAKNILYAVSRTWYITGN</sequence>
<dbReference type="Pfam" id="PF00933">
    <property type="entry name" value="Glyco_hydro_3"/>
    <property type="match status" value="1"/>
</dbReference>
<reference evidence="4" key="1">
    <citation type="submission" date="2012-03" db="EMBL/GenBank/DDBJ databases">
        <title>Functional metagenomics reveals considerable lignocellulase gene clusters in the gut microbiome of a wood-feeding higher termite.</title>
        <authorList>
            <person name="Liu N."/>
        </authorList>
    </citation>
    <scope>NUCLEOTIDE SEQUENCE</scope>
</reference>
<dbReference type="InterPro" id="IPR050288">
    <property type="entry name" value="Cellulose_deg_GH3"/>
</dbReference>
<dbReference type="AlphaFoldDB" id="A0A806JZZ4"/>
<dbReference type="InterPro" id="IPR026891">
    <property type="entry name" value="Fn3-like"/>
</dbReference>
<dbReference type="PANTHER" id="PTHR42715:SF10">
    <property type="entry name" value="BETA-GLUCOSIDASE"/>
    <property type="match status" value="1"/>
</dbReference>
<comment type="similarity">
    <text evidence="1">Belongs to the glycosyl hydrolase 3 family.</text>
</comment>
<protein>
    <submittedName>
        <fullName evidence="4">Beta-glucosidase</fullName>
        <ecNumber evidence="4">3.2.1.21</ecNumber>
    </submittedName>
</protein>
<dbReference type="SUPFAM" id="SSF51445">
    <property type="entry name" value="(Trans)glycosidases"/>
    <property type="match status" value="1"/>
</dbReference>
<dbReference type="Pfam" id="PF14310">
    <property type="entry name" value="Fn3-like"/>
    <property type="match status" value="1"/>
</dbReference>
<dbReference type="PRINTS" id="PR00133">
    <property type="entry name" value="GLHYDRLASE3"/>
</dbReference>
<dbReference type="InterPro" id="IPR036962">
    <property type="entry name" value="Glyco_hydro_3_N_sf"/>
</dbReference>